<dbReference type="AlphaFoldDB" id="E3LEI0"/>
<gene>
    <name evidence="1" type="ORF">CRE_00320</name>
</gene>
<dbReference type="eggNOG" id="ENOG502TKCE">
    <property type="taxonomic scope" value="Eukaryota"/>
</dbReference>
<keyword evidence="2" id="KW-1185">Reference proteome</keyword>
<dbReference type="HOGENOM" id="CLU_1236057_0_0_1"/>
<accession>E3LEI0</accession>
<proteinExistence type="predicted"/>
<dbReference type="EMBL" id="DS268407">
    <property type="protein sequence ID" value="EFO82438.1"/>
    <property type="molecule type" value="Genomic_DNA"/>
</dbReference>
<dbReference type="Proteomes" id="UP000008281">
    <property type="component" value="Unassembled WGS sequence"/>
</dbReference>
<evidence type="ECO:0000313" key="1">
    <source>
        <dbReference type="EMBL" id="EFO82438.1"/>
    </source>
</evidence>
<protein>
    <submittedName>
        <fullName evidence="1">Uncharacterized protein</fullName>
    </submittedName>
</protein>
<organism evidence="2">
    <name type="scientific">Caenorhabditis remanei</name>
    <name type="common">Caenorhabditis vulgaris</name>
    <dbReference type="NCBI Taxonomy" id="31234"/>
    <lineage>
        <taxon>Eukaryota</taxon>
        <taxon>Metazoa</taxon>
        <taxon>Ecdysozoa</taxon>
        <taxon>Nematoda</taxon>
        <taxon>Chromadorea</taxon>
        <taxon>Rhabditida</taxon>
        <taxon>Rhabditina</taxon>
        <taxon>Rhabditomorpha</taxon>
        <taxon>Rhabditoidea</taxon>
        <taxon>Rhabditidae</taxon>
        <taxon>Peloderinae</taxon>
        <taxon>Caenorhabditis</taxon>
    </lineage>
</organism>
<name>E3LEI0_CAERE</name>
<reference evidence="1" key="1">
    <citation type="submission" date="2007-07" db="EMBL/GenBank/DDBJ databases">
        <title>PCAP assembly of the Caenorhabditis remanei genome.</title>
        <authorList>
            <consortium name="The Caenorhabditis remanei Sequencing Consortium"/>
            <person name="Wilson R.K."/>
        </authorList>
    </citation>
    <scope>NUCLEOTIDE SEQUENCE [LARGE SCALE GENOMIC DNA]</scope>
    <source>
        <strain evidence="1">PB4641</strain>
    </source>
</reference>
<dbReference type="OMA" id="ACYVISK"/>
<sequence length="224" mass="25515">MNVKIKLFVVLLSLAYFCTPAITDQSDEVANIQELIDTTSIGLDKCETDDVVMFALLTVIIVIMLLMLYIYVNSWATYWNIPDNISEEQRNALEQEEERKDIEFLQTFPVITTIVVLSITIRELIYFNFEELPGIGKLPNKNTMRAYGLSILLNSIPVSIYLVYKLLPTFLTAVHSKSFQILMAIVSFLIVLISMYCMLESGAHHTNFNGLVATIVEQLEELFL</sequence>
<evidence type="ECO:0000313" key="2">
    <source>
        <dbReference type="Proteomes" id="UP000008281"/>
    </source>
</evidence>